<dbReference type="Proteomes" id="UP000006906">
    <property type="component" value="Chromosome 3"/>
</dbReference>
<feature type="compositionally biased region" description="Low complexity" evidence="9">
    <location>
        <begin position="21"/>
        <end position="32"/>
    </location>
</feature>
<evidence type="ECO:0000259" key="10">
    <source>
        <dbReference type="Pfam" id="PF02878"/>
    </source>
</evidence>
<dbReference type="Gene3D" id="3.40.120.10">
    <property type="entry name" value="Alpha-D-Glucose-1,6-Bisphosphate, subunit A, domain 3"/>
    <property type="match status" value="4"/>
</dbReference>
<name>A0A2K3DV69_CHLRE</name>
<proteinExistence type="inferred from homology"/>
<gene>
    <name evidence="13" type="ORF">CHLRE_03g144707v5</name>
</gene>
<dbReference type="Pfam" id="PF02878">
    <property type="entry name" value="PGM_PMM_I"/>
    <property type="match status" value="2"/>
</dbReference>
<dbReference type="InterPro" id="IPR005844">
    <property type="entry name" value="A-D-PHexomutase_a/b/a-I"/>
</dbReference>
<dbReference type="InterPro" id="IPR005846">
    <property type="entry name" value="A-D-PHexomutase_a/b/a-III"/>
</dbReference>
<dbReference type="GO" id="GO:0004614">
    <property type="term" value="F:phosphoglucomutase activity"/>
    <property type="evidence" value="ECO:0007669"/>
    <property type="project" value="UniProtKB-EC"/>
</dbReference>
<dbReference type="PANTHER" id="PTHR42946:SF1">
    <property type="entry name" value="PHOSPHOGLUCOMUTASE (ALPHA-D-GLUCOSE-1,6-BISPHOSPHATE-DEPENDENT)"/>
    <property type="match status" value="1"/>
</dbReference>
<evidence type="ECO:0000259" key="11">
    <source>
        <dbReference type="Pfam" id="PF02879"/>
    </source>
</evidence>
<evidence type="ECO:0000256" key="7">
    <source>
        <dbReference type="ARBA" id="ARBA00049318"/>
    </source>
</evidence>
<dbReference type="EC" id="5.4.2.2" evidence="4"/>
<evidence type="ECO:0000256" key="5">
    <source>
        <dbReference type="ARBA" id="ARBA00022526"/>
    </source>
</evidence>
<dbReference type="InterPro" id="IPR005845">
    <property type="entry name" value="A-D-PHexomutase_a/b/a-II"/>
</dbReference>
<dbReference type="OMA" id="KMCRAGA"/>
<evidence type="ECO:0000313" key="13">
    <source>
        <dbReference type="EMBL" id="PNW84428.1"/>
    </source>
</evidence>
<evidence type="ECO:0000256" key="6">
    <source>
        <dbReference type="ARBA" id="ARBA00022553"/>
    </source>
</evidence>
<dbReference type="GeneID" id="5721294"/>
<reference evidence="13 14" key="1">
    <citation type="journal article" date="2007" name="Science">
        <title>The Chlamydomonas genome reveals the evolution of key animal and plant functions.</title>
        <authorList>
            <person name="Merchant S.S."/>
            <person name="Prochnik S.E."/>
            <person name="Vallon O."/>
            <person name="Harris E.H."/>
            <person name="Karpowicz S.J."/>
            <person name="Witman G.B."/>
            <person name="Terry A."/>
            <person name="Salamov A."/>
            <person name="Fritz-Laylin L.K."/>
            <person name="Marechal-Drouard L."/>
            <person name="Marshall W.F."/>
            <person name="Qu L.H."/>
            <person name="Nelson D.R."/>
            <person name="Sanderfoot A.A."/>
            <person name="Spalding M.H."/>
            <person name="Kapitonov V.V."/>
            <person name="Ren Q."/>
            <person name="Ferris P."/>
            <person name="Lindquist E."/>
            <person name="Shapiro H."/>
            <person name="Lucas S.M."/>
            <person name="Grimwood J."/>
            <person name="Schmutz J."/>
            <person name="Cardol P."/>
            <person name="Cerutti H."/>
            <person name="Chanfreau G."/>
            <person name="Chen C.L."/>
            <person name="Cognat V."/>
            <person name="Croft M.T."/>
            <person name="Dent R."/>
            <person name="Dutcher S."/>
            <person name="Fernandez E."/>
            <person name="Fukuzawa H."/>
            <person name="Gonzalez-Ballester D."/>
            <person name="Gonzalez-Halphen D."/>
            <person name="Hallmann A."/>
            <person name="Hanikenne M."/>
            <person name="Hippler M."/>
            <person name="Inwood W."/>
            <person name="Jabbari K."/>
            <person name="Kalanon M."/>
            <person name="Kuras R."/>
            <person name="Lefebvre P.A."/>
            <person name="Lemaire S.D."/>
            <person name="Lobanov A.V."/>
            <person name="Lohr M."/>
            <person name="Manuell A."/>
            <person name="Meier I."/>
            <person name="Mets L."/>
            <person name="Mittag M."/>
            <person name="Mittelmeier T."/>
            <person name="Moroney J.V."/>
            <person name="Moseley J."/>
            <person name="Napoli C."/>
            <person name="Nedelcu A.M."/>
            <person name="Niyogi K."/>
            <person name="Novoselov S.V."/>
            <person name="Paulsen I.T."/>
            <person name="Pazour G."/>
            <person name="Purton S."/>
            <person name="Ral J.P."/>
            <person name="Riano-Pachon D.M."/>
            <person name="Riekhof W."/>
            <person name="Rymarquis L."/>
            <person name="Schroda M."/>
            <person name="Stern D."/>
            <person name="Umen J."/>
            <person name="Willows R."/>
            <person name="Wilson N."/>
            <person name="Zimmer S.L."/>
            <person name="Allmer J."/>
            <person name="Balk J."/>
            <person name="Bisova K."/>
            <person name="Chen C.J."/>
            <person name="Elias M."/>
            <person name="Gendler K."/>
            <person name="Hauser C."/>
            <person name="Lamb M.R."/>
            <person name="Ledford H."/>
            <person name="Long J.C."/>
            <person name="Minagawa J."/>
            <person name="Page M.D."/>
            <person name="Pan J."/>
            <person name="Pootakham W."/>
            <person name="Roje S."/>
            <person name="Rose A."/>
            <person name="Stahlberg E."/>
            <person name="Terauchi A.M."/>
            <person name="Yang P."/>
            <person name="Ball S."/>
            <person name="Bowler C."/>
            <person name="Dieckmann C.L."/>
            <person name="Gladyshev V.N."/>
            <person name="Green P."/>
            <person name="Jorgensen R."/>
            <person name="Mayfield S."/>
            <person name="Mueller-Roeber B."/>
            <person name="Rajamani S."/>
            <person name="Sayre R.T."/>
            <person name="Brokstein P."/>
            <person name="Dubchak I."/>
            <person name="Goodstein D."/>
            <person name="Hornick L."/>
            <person name="Huang Y.W."/>
            <person name="Jhaveri J."/>
            <person name="Luo Y."/>
            <person name="Martinez D."/>
            <person name="Ngau W.C."/>
            <person name="Otillar B."/>
            <person name="Poliakov A."/>
            <person name="Porter A."/>
            <person name="Szajkowski L."/>
            <person name="Werner G."/>
            <person name="Zhou K."/>
            <person name="Grigoriev I.V."/>
            <person name="Rokhsar D.S."/>
            <person name="Grossman A.R."/>
        </authorList>
    </citation>
    <scope>NUCLEOTIDE SEQUENCE [LARGE SCALE GENOMIC DNA]</scope>
    <source>
        <strain evidence="14">CC-503</strain>
    </source>
</reference>
<dbReference type="ExpressionAtlas" id="A0A2K3DV69">
    <property type="expression patterns" value="baseline"/>
</dbReference>
<comment type="catalytic activity">
    <reaction evidence="7">
        <text>alpha-D-glucose 1,6-bisphosphate + L-seryl-[protein] = O-phospho-L-seryl-[protein] + alpha-D-glucose 6-phosphate</text>
        <dbReference type="Rhea" id="RHEA:68752"/>
        <dbReference type="Rhea" id="RHEA-COMP:9863"/>
        <dbReference type="Rhea" id="RHEA-COMP:11604"/>
        <dbReference type="ChEBI" id="CHEBI:29999"/>
        <dbReference type="ChEBI" id="CHEBI:58225"/>
        <dbReference type="ChEBI" id="CHEBI:58392"/>
        <dbReference type="ChEBI" id="CHEBI:83421"/>
    </reaction>
</comment>
<evidence type="ECO:0000256" key="1">
    <source>
        <dbReference type="ARBA" id="ARBA00000443"/>
    </source>
</evidence>
<dbReference type="PANTHER" id="PTHR42946">
    <property type="entry name" value="PHOSPHOHEXOSE MUTASE"/>
    <property type="match status" value="1"/>
</dbReference>
<comment type="cofactor">
    <cofactor evidence="2">
        <name>Mg(2+)</name>
        <dbReference type="ChEBI" id="CHEBI:18420"/>
    </cofactor>
</comment>
<feature type="domain" description="Alpha-D-phosphohexomutase alpha/beta/alpha" evidence="10">
    <location>
        <begin position="112"/>
        <end position="203"/>
    </location>
</feature>
<sequence>MAVSQRALVAKSSGTAPQAHALGLGLRSGAALRPRRASRAPASSSSPLAPRASLIPAAPPPPAATSPATASVPLSNGGLGGPAAGAGVLPGPPSGPITGAALGELVRKFKRLQNGSDIRGIALEGVPNEPVTLSAGAVFFIGVAFARWLRSKGHSAPKVSVGRDPRLSGPLLESAFAAGLIHGGAAVVHLFGLATTPAMFYSIVLSGGASNGPASPAFFSTANSVASAAKRAAPLSADGTGAPPPAAAAGGGGGTNTMLPPPPVPPASELTAQPYTGAVMLTASHLPYNANGLKFFVAAGGLDKPDIAELLQTAAAAAAEAGVNIGDPVSEQSHLLAVSLSLDPARLARLPFLPTYSASLRDLIKRGVNSPANYHFPLLGCHVVVDAGNGAGGFFAEQVLAPLGADTSGSVFLDPDGTFPNHPPNPEHPAAMASGAAAVKASAAELGIVFDTDVDRSAIVDASGREINSNRFIALMAAVVLRQHPGTTVVTDSVTSNGLTDFITALGGKHMRYKRGYKNVIGAGVRLNAQGEDCALMMETSGHGALRENFFLDDGAYLAVKAIIEHVRRKQEGAAGGLAELLAGLAEPAESREWRVRIQHTDFKAVGGRVLAAFHDWVSAAAGAEGVEEGGAEEGGAEGAVPAAPSSWSLESVNHEGWRVNMDEGEGRRGWLLLRQSLHDPLLVLNVESELPGGAAEAAVRVAAWLKAGGAGPELPLDLGALGQLAAAAAAAEAAEAAGAAEAGK</sequence>
<dbReference type="OrthoDB" id="1743979at2759"/>
<dbReference type="InterPro" id="IPR050060">
    <property type="entry name" value="Phosphoglucosamine_mutase"/>
</dbReference>
<evidence type="ECO:0000256" key="9">
    <source>
        <dbReference type="SAM" id="MobiDB-lite"/>
    </source>
</evidence>
<dbReference type="KEGG" id="cre:CHLRE_03g144707v5"/>
<dbReference type="InParanoid" id="A0A2K3DV69"/>
<dbReference type="FunCoup" id="A0A2K3DV69">
    <property type="interactions" value="297"/>
</dbReference>
<dbReference type="RefSeq" id="XP_042925522.1">
    <property type="nucleotide sequence ID" value="XM_043060393.1"/>
</dbReference>
<comment type="catalytic activity">
    <reaction evidence="1">
        <text>alpha-D-glucose 1-phosphate = alpha-D-glucose 6-phosphate</text>
        <dbReference type="Rhea" id="RHEA:23536"/>
        <dbReference type="ChEBI" id="CHEBI:58225"/>
        <dbReference type="ChEBI" id="CHEBI:58601"/>
        <dbReference type="EC" id="5.4.2.2"/>
    </reaction>
</comment>
<feature type="region of interest" description="Disordered" evidence="9">
    <location>
        <begin position="1"/>
        <end position="76"/>
    </location>
</feature>
<dbReference type="SUPFAM" id="SSF53738">
    <property type="entry name" value="Phosphoglucomutase, first 3 domains"/>
    <property type="match status" value="4"/>
</dbReference>
<comment type="similarity">
    <text evidence="3">Belongs to the phosphohexose mutase family.</text>
</comment>
<evidence type="ECO:0000256" key="8">
    <source>
        <dbReference type="ARBA" id="ARBA00049409"/>
    </source>
</evidence>
<evidence type="ECO:0000256" key="3">
    <source>
        <dbReference type="ARBA" id="ARBA00010231"/>
    </source>
</evidence>
<keyword evidence="14" id="KW-1185">Reference proteome</keyword>
<accession>A0A2K3DV69</accession>
<feature type="region of interest" description="Disordered" evidence="9">
    <location>
        <begin position="625"/>
        <end position="645"/>
    </location>
</feature>
<feature type="domain" description="Alpha-D-phosphohexomutase alpha/beta/alpha" evidence="11">
    <location>
        <begin position="381"/>
        <end position="464"/>
    </location>
</feature>
<keyword evidence="5" id="KW-0119">Carbohydrate metabolism</keyword>
<evidence type="ECO:0000259" key="12">
    <source>
        <dbReference type="Pfam" id="PF02880"/>
    </source>
</evidence>
<dbReference type="GO" id="GO:0006006">
    <property type="term" value="P:glucose metabolic process"/>
    <property type="evidence" value="ECO:0007669"/>
    <property type="project" value="UniProtKB-KW"/>
</dbReference>
<feature type="domain" description="Alpha-D-phosphohexomutase alpha/beta/alpha" evidence="10">
    <location>
        <begin position="263"/>
        <end position="316"/>
    </location>
</feature>
<feature type="region of interest" description="Disordered" evidence="9">
    <location>
        <begin position="235"/>
        <end position="255"/>
    </location>
</feature>
<protein>
    <recommendedName>
        <fullName evidence="4">phosphoglucomutase (alpha-D-glucose-1,6-bisphosphate-dependent)</fullName>
        <ecNumber evidence="4">5.4.2.2</ecNumber>
    </recommendedName>
</protein>
<feature type="compositionally biased region" description="Low complexity" evidence="9">
    <location>
        <begin position="39"/>
        <end position="56"/>
    </location>
</feature>
<dbReference type="Gramene" id="PNW84428">
    <property type="protein sequence ID" value="PNW84428"/>
    <property type="gene ID" value="CHLRE_03g144707v5"/>
</dbReference>
<evidence type="ECO:0000256" key="4">
    <source>
        <dbReference type="ARBA" id="ARBA00012728"/>
    </source>
</evidence>
<dbReference type="AlphaFoldDB" id="A0A2K3DV69"/>
<dbReference type="STRING" id="3055.A0A2K3DV69"/>
<dbReference type="FunFam" id="3.40.120.10:FF:000010">
    <property type="entry name" value="phosphomannomutase/phosphoglucomutase isoform X1"/>
    <property type="match status" value="1"/>
</dbReference>
<feature type="domain" description="Alpha-D-phosphohexomutase alpha/beta/alpha" evidence="12">
    <location>
        <begin position="468"/>
        <end position="563"/>
    </location>
</feature>
<dbReference type="EMBL" id="CM008964">
    <property type="protein sequence ID" value="PNW84428.1"/>
    <property type="molecule type" value="Genomic_DNA"/>
</dbReference>
<evidence type="ECO:0000256" key="2">
    <source>
        <dbReference type="ARBA" id="ARBA00001946"/>
    </source>
</evidence>
<comment type="catalytic activity">
    <reaction evidence="8">
        <text>O-phospho-L-seryl-[protein] + alpha-D-glucose 1-phosphate = alpha-D-glucose 1,6-bisphosphate + L-seryl-[protein]</text>
        <dbReference type="Rhea" id="RHEA:68748"/>
        <dbReference type="Rhea" id="RHEA-COMP:9863"/>
        <dbReference type="Rhea" id="RHEA-COMP:11604"/>
        <dbReference type="ChEBI" id="CHEBI:29999"/>
        <dbReference type="ChEBI" id="CHEBI:58392"/>
        <dbReference type="ChEBI" id="CHEBI:58601"/>
        <dbReference type="ChEBI" id="CHEBI:83421"/>
    </reaction>
</comment>
<feature type="compositionally biased region" description="Low complexity" evidence="9">
    <location>
        <begin position="65"/>
        <end position="76"/>
    </location>
</feature>
<dbReference type="InterPro" id="IPR016055">
    <property type="entry name" value="A-D-PHexomutase_a/b/a-I/II/III"/>
</dbReference>
<dbReference type="PRINTS" id="PR00509">
    <property type="entry name" value="PGMPMM"/>
</dbReference>
<keyword evidence="6" id="KW-0597">Phosphoprotein</keyword>
<dbReference type="Pfam" id="PF02880">
    <property type="entry name" value="PGM_PMM_III"/>
    <property type="match status" value="1"/>
</dbReference>
<dbReference type="InterPro" id="IPR005841">
    <property type="entry name" value="Alpha-D-phosphohexomutase_SF"/>
</dbReference>
<organism evidence="13 14">
    <name type="scientific">Chlamydomonas reinhardtii</name>
    <name type="common">Chlamydomonas smithii</name>
    <dbReference type="NCBI Taxonomy" id="3055"/>
    <lineage>
        <taxon>Eukaryota</taxon>
        <taxon>Viridiplantae</taxon>
        <taxon>Chlorophyta</taxon>
        <taxon>core chlorophytes</taxon>
        <taxon>Chlorophyceae</taxon>
        <taxon>CS clade</taxon>
        <taxon>Chlamydomonadales</taxon>
        <taxon>Chlamydomonadaceae</taxon>
        <taxon>Chlamydomonas</taxon>
    </lineage>
</organism>
<feature type="compositionally biased region" description="Acidic residues" evidence="9">
    <location>
        <begin position="626"/>
        <end position="636"/>
    </location>
</feature>
<keyword evidence="5" id="KW-0313">Glucose metabolism</keyword>
<dbReference type="GO" id="GO:0004615">
    <property type="term" value="F:phosphomannomutase activity"/>
    <property type="evidence" value="ECO:0000318"/>
    <property type="project" value="GO_Central"/>
</dbReference>
<evidence type="ECO:0000313" key="14">
    <source>
        <dbReference type="Proteomes" id="UP000006906"/>
    </source>
</evidence>
<dbReference type="Pfam" id="PF02879">
    <property type="entry name" value="PGM_PMM_II"/>
    <property type="match status" value="1"/>
</dbReference>